<proteinExistence type="inferred from homology"/>
<dbReference type="PROSITE" id="PS51918">
    <property type="entry name" value="RADICAL_SAM"/>
    <property type="match status" value="1"/>
</dbReference>
<protein>
    <recommendedName>
        <fullName evidence="2 3">Heme chaperone HemW</fullName>
    </recommendedName>
</protein>
<keyword evidence="3" id="KW-0963">Cytoplasm</keyword>
<dbReference type="InterPro" id="IPR034505">
    <property type="entry name" value="Coproporphyrinogen-III_oxidase"/>
</dbReference>
<dbReference type="InterPro" id="IPR023404">
    <property type="entry name" value="rSAM_horseshoe"/>
</dbReference>
<dbReference type="InterPro" id="IPR006638">
    <property type="entry name" value="Elp3/MiaA/NifB-like_rSAM"/>
</dbReference>
<dbReference type="SUPFAM" id="SSF102114">
    <property type="entry name" value="Radical SAM enzymes"/>
    <property type="match status" value="1"/>
</dbReference>
<dbReference type="GO" id="GO:0046872">
    <property type="term" value="F:metal ion binding"/>
    <property type="evidence" value="ECO:0007669"/>
    <property type="project" value="UniProtKB-UniRule"/>
</dbReference>
<dbReference type="InterPro" id="IPR007197">
    <property type="entry name" value="rSAM"/>
</dbReference>
<dbReference type="Pfam" id="PF06969">
    <property type="entry name" value="HemN_C"/>
    <property type="match status" value="1"/>
</dbReference>
<name>A0A926IBK4_9FIRM</name>
<dbReference type="InterPro" id="IPR010723">
    <property type="entry name" value="HemN_C"/>
</dbReference>
<dbReference type="NCBIfam" id="TIGR00539">
    <property type="entry name" value="hemN_rel"/>
    <property type="match status" value="1"/>
</dbReference>
<keyword evidence="3" id="KW-0004">4Fe-4S</keyword>
<comment type="function">
    <text evidence="3">Probably acts as a heme chaperone, transferring heme to an unknown acceptor. Binds one molecule of heme per monomer, possibly covalently. Binds 1 [4Fe-4S] cluster. The cluster is coordinated with 3 cysteines and an exchangeable S-adenosyl-L-methionine.</text>
</comment>
<dbReference type="SFLD" id="SFLDF00288">
    <property type="entry name" value="HemN-like__clustered_with_nucl"/>
    <property type="match status" value="1"/>
</dbReference>
<comment type="similarity">
    <text evidence="1">Belongs to the anaerobic coproporphyrinogen-III oxidase family. HemW subfamily.</text>
</comment>
<dbReference type="GO" id="GO:0051539">
    <property type="term" value="F:4 iron, 4 sulfur cluster binding"/>
    <property type="evidence" value="ECO:0007669"/>
    <property type="project" value="UniProtKB-UniRule"/>
</dbReference>
<keyword evidence="3" id="KW-0143">Chaperone</keyword>
<evidence type="ECO:0000313" key="5">
    <source>
        <dbReference type="EMBL" id="MBC8570378.1"/>
    </source>
</evidence>
<evidence type="ECO:0000256" key="3">
    <source>
        <dbReference type="RuleBase" id="RU364116"/>
    </source>
</evidence>
<dbReference type="Proteomes" id="UP000660861">
    <property type="component" value="Unassembled WGS sequence"/>
</dbReference>
<dbReference type="GO" id="GO:0006779">
    <property type="term" value="P:porphyrin-containing compound biosynthetic process"/>
    <property type="evidence" value="ECO:0007669"/>
    <property type="project" value="InterPro"/>
</dbReference>
<sequence>MSEPIGLYLHVPFCRSKCPYCDFYSVRGDGALMDAYTDALLRQISTAPPEAADSVYFGGGTPTLLGKERLGKILAALSARFSLTHDCEITTEANPRAAEGEVIAALGSLGFTRASFGMQSADERELSLLGRRHSRDEVARSVEGCRAGGVDNISLDVMLGVIGQTSASLRDTLDFALSLSPAHLSAYILKVEAGTPYDAPRFRDKVPDEDAQADLYLETVRYLSQHGLCQYEISNFARPGMESRHNLKYWRCRPYLGFGPAAHSYYGGMRFAVLRDLRAFCRTDDFSRLPFTEVCEGGGFFEELMLGLRLNEGVDLDALSGRYALDLSPLKAAARPLCARGLAVLEDGRLSLTPEGFLVSNAVIAALLDAASER</sequence>
<organism evidence="5 6">
    <name type="scientific">Zongyangia hominis</name>
    <dbReference type="NCBI Taxonomy" id="2763677"/>
    <lineage>
        <taxon>Bacteria</taxon>
        <taxon>Bacillati</taxon>
        <taxon>Bacillota</taxon>
        <taxon>Clostridia</taxon>
        <taxon>Eubacteriales</taxon>
        <taxon>Oscillospiraceae</taxon>
        <taxon>Zongyangia</taxon>
    </lineage>
</organism>
<comment type="subcellular location">
    <subcellularLocation>
        <location evidence="3">Cytoplasm</location>
    </subcellularLocation>
</comment>
<comment type="caution">
    <text evidence="5">The sequence shown here is derived from an EMBL/GenBank/DDBJ whole genome shotgun (WGS) entry which is preliminary data.</text>
</comment>
<dbReference type="PANTHER" id="PTHR13932">
    <property type="entry name" value="COPROPORPHYRINIGEN III OXIDASE"/>
    <property type="match status" value="1"/>
</dbReference>
<dbReference type="Pfam" id="PF04055">
    <property type="entry name" value="Radical_SAM"/>
    <property type="match status" value="1"/>
</dbReference>
<feature type="domain" description="Radical SAM core" evidence="4">
    <location>
        <begin position="1"/>
        <end position="229"/>
    </location>
</feature>
<keyword evidence="3" id="KW-0408">Iron</keyword>
<dbReference type="SFLD" id="SFLDS00029">
    <property type="entry name" value="Radical_SAM"/>
    <property type="match status" value="1"/>
</dbReference>
<dbReference type="PANTHER" id="PTHR13932:SF5">
    <property type="entry name" value="RADICAL S-ADENOSYL METHIONINE DOMAIN-CONTAINING PROTEIN 1, MITOCHONDRIAL"/>
    <property type="match status" value="1"/>
</dbReference>
<keyword evidence="3" id="KW-0349">Heme</keyword>
<dbReference type="EMBL" id="JACRTC010000003">
    <property type="protein sequence ID" value="MBC8570378.1"/>
    <property type="molecule type" value="Genomic_DNA"/>
</dbReference>
<reference evidence="5" key="1">
    <citation type="submission" date="2020-08" db="EMBL/GenBank/DDBJ databases">
        <title>Genome public.</title>
        <authorList>
            <person name="Liu C."/>
            <person name="Sun Q."/>
        </authorList>
    </citation>
    <scope>NUCLEOTIDE SEQUENCE</scope>
    <source>
        <strain evidence="5">NSJ-54</strain>
    </source>
</reference>
<dbReference type="Gene3D" id="3.80.30.20">
    <property type="entry name" value="tm_1862 like domain"/>
    <property type="match status" value="1"/>
</dbReference>
<dbReference type="SMART" id="SM00729">
    <property type="entry name" value="Elp3"/>
    <property type="match status" value="1"/>
</dbReference>
<keyword evidence="6" id="KW-1185">Reference proteome</keyword>
<dbReference type="GO" id="GO:0005737">
    <property type="term" value="C:cytoplasm"/>
    <property type="evidence" value="ECO:0007669"/>
    <property type="project" value="UniProtKB-SubCell"/>
</dbReference>
<dbReference type="GO" id="GO:0004109">
    <property type="term" value="F:coproporphyrinogen oxidase activity"/>
    <property type="evidence" value="ECO:0007669"/>
    <property type="project" value="InterPro"/>
</dbReference>
<keyword evidence="3" id="KW-0411">Iron-sulfur</keyword>
<evidence type="ECO:0000259" key="4">
    <source>
        <dbReference type="PROSITE" id="PS51918"/>
    </source>
</evidence>
<evidence type="ECO:0000256" key="1">
    <source>
        <dbReference type="ARBA" id="ARBA00006100"/>
    </source>
</evidence>
<dbReference type="InterPro" id="IPR058240">
    <property type="entry name" value="rSAM_sf"/>
</dbReference>
<dbReference type="CDD" id="cd01335">
    <property type="entry name" value="Radical_SAM"/>
    <property type="match status" value="1"/>
</dbReference>
<dbReference type="AlphaFoldDB" id="A0A926IBK4"/>
<dbReference type="SFLD" id="SFLDG01065">
    <property type="entry name" value="anaerobic_coproporphyrinogen-I"/>
    <property type="match status" value="1"/>
</dbReference>
<keyword evidence="3" id="KW-0479">Metal-binding</keyword>
<gene>
    <name evidence="5" type="primary">hemW</name>
    <name evidence="5" type="ORF">H8709_05990</name>
</gene>
<dbReference type="InterPro" id="IPR004559">
    <property type="entry name" value="HemW-like"/>
</dbReference>
<accession>A0A926IBK4</accession>
<dbReference type="SFLD" id="SFLDF00562">
    <property type="entry name" value="HemN-like__clustered_with_heat"/>
    <property type="match status" value="1"/>
</dbReference>
<evidence type="ECO:0000256" key="2">
    <source>
        <dbReference type="ARBA" id="ARBA00017228"/>
    </source>
</evidence>
<keyword evidence="3" id="KW-0949">S-adenosyl-L-methionine</keyword>
<evidence type="ECO:0000313" key="6">
    <source>
        <dbReference type="Proteomes" id="UP000660861"/>
    </source>
</evidence>
<dbReference type="RefSeq" id="WP_262397474.1">
    <property type="nucleotide sequence ID" value="NZ_JACRTC010000003.1"/>
</dbReference>